<evidence type="ECO:0000256" key="2">
    <source>
        <dbReference type="ARBA" id="ARBA00022908"/>
    </source>
</evidence>
<accession>A0A1G7NCU4</accession>
<evidence type="ECO:0000256" key="1">
    <source>
        <dbReference type="ARBA" id="ARBA00008857"/>
    </source>
</evidence>
<dbReference type="Pfam" id="PF00589">
    <property type="entry name" value="Phage_integrase"/>
    <property type="match status" value="1"/>
</dbReference>
<proteinExistence type="inferred from homology"/>
<evidence type="ECO:0000259" key="7">
    <source>
        <dbReference type="PROSITE" id="PS51900"/>
    </source>
</evidence>
<protein>
    <submittedName>
        <fullName evidence="8">Site-specific recombinase XerD</fullName>
    </submittedName>
</protein>
<reference evidence="8 9" key="1">
    <citation type="submission" date="2016-10" db="EMBL/GenBank/DDBJ databases">
        <authorList>
            <person name="de Groot N.N."/>
        </authorList>
    </citation>
    <scope>NUCLEOTIDE SEQUENCE [LARGE SCALE GENOMIC DNA]</scope>
    <source>
        <strain evidence="8 9">BH539</strain>
    </source>
</reference>
<dbReference type="PROSITE" id="PS51900">
    <property type="entry name" value="CB"/>
    <property type="match status" value="1"/>
</dbReference>
<evidence type="ECO:0000256" key="6">
    <source>
        <dbReference type="SAM" id="MobiDB-lite"/>
    </source>
</evidence>
<dbReference type="STRING" id="284577.SAMN05216571_101365"/>
<dbReference type="InterPro" id="IPR002104">
    <property type="entry name" value="Integrase_catalytic"/>
</dbReference>
<dbReference type="GO" id="GO:0006310">
    <property type="term" value="P:DNA recombination"/>
    <property type="evidence" value="ECO:0007669"/>
    <property type="project" value="UniProtKB-KW"/>
</dbReference>
<feature type="compositionally biased region" description="Basic residues" evidence="6">
    <location>
        <begin position="323"/>
        <end position="336"/>
    </location>
</feature>
<comment type="similarity">
    <text evidence="1">Belongs to the 'phage' integrase family.</text>
</comment>
<keyword evidence="9" id="KW-1185">Reference proteome</keyword>
<dbReference type="InterPro" id="IPR011010">
    <property type="entry name" value="DNA_brk_join_enz"/>
</dbReference>
<dbReference type="AlphaFoldDB" id="A0A1G7NCU4"/>
<feature type="domain" description="Core-binding (CB)" evidence="7">
    <location>
        <begin position="56"/>
        <end position="136"/>
    </location>
</feature>
<dbReference type="PANTHER" id="PTHR30629">
    <property type="entry name" value="PROPHAGE INTEGRASE"/>
    <property type="match status" value="1"/>
</dbReference>
<dbReference type="Proteomes" id="UP000198641">
    <property type="component" value="Unassembled WGS sequence"/>
</dbReference>
<dbReference type="GO" id="GO:0015074">
    <property type="term" value="P:DNA integration"/>
    <property type="evidence" value="ECO:0007669"/>
    <property type="project" value="UniProtKB-KW"/>
</dbReference>
<keyword evidence="3 5" id="KW-0238">DNA-binding</keyword>
<name>A0A1G7NCU4_9GAMM</name>
<dbReference type="PANTHER" id="PTHR30629:SF2">
    <property type="entry name" value="PROPHAGE INTEGRASE INTS-RELATED"/>
    <property type="match status" value="1"/>
</dbReference>
<gene>
    <name evidence="8" type="ORF">SAMN05216571_101365</name>
</gene>
<evidence type="ECO:0000313" key="9">
    <source>
        <dbReference type="Proteomes" id="UP000198641"/>
    </source>
</evidence>
<dbReference type="Gene3D" id="1.10.443.10">
    <property type="entry name" value="Intergrase catalytic core"/>
    <property type="match status" value="1"/>
</dbReference>
<dbReference type="RefSeq" id="WP_092522478.1">
    <property type="nucleotide sequence ID" value="NZ_FNCI01000001.1"/>
</dbReference>
<dbReference type="InterPro" id="IPR044068">
    <property type="entry name" value="CB"/>
</dbReference>
<evidence type="ECO:0000256" key="3">
    <source>
        <dbReference type="ARBA" id="ARBA00023125"/>
    </source>
</evidence>
<feature type="compositionally biased region" description="Basic and acidic residues" evidence="6">
    <location>
        <begin position="299"/>
        <end position="314"/>
    </location>
</feature>
<dbReference type="InterPro" id="IPR013762">
    <property type="entry name" value="Integrase-like_cat_sf"/>
</dbReference>
<dbReference type="Gene3D" id="1.10.150.130">
    <property type="match status" value="1"/>
</dbReference>
<dbReference type="InterPro" id="IPR010998">
    <property type="entry name" value="Integrase_recombinase_N"/>
</dbReference>
<feature type="region of interest" description="Disordered" evidence="6">
    <location>
        <begin position="299"/>
        <end position="336"/>
    </location>
</feature>
<dbReference type="InterPro" id="IPR050808">
    <property type="entry name" value="Phage_Integrase"/>
</dbReference>
<organism evidence="8 9">
    <name type="scientific">Onishia taeanensis</name>
    <dbReference type="NCBI Taxonomy" id="284577"/>
    <lineage>
        <taxon>Bacteria</taxon>
        <taxon>Pseudomonadati</taxon>
        <taxon>Pseudomonadota</taxon>
        <taxon>Gammaproteobacteria</taxon>
        <taxon>Oceanospirillales</taxon>
        <taxon>Halomonadaceae</taxon>
        <taxon>Onishia</taxon>
    </lineage>
</organism>
<dbReference type="OrthoDB" id="6173494at2"/>
<dbReference type="SUPFAM" id="SSF56349">
    <property type="entry name" value="DNA breaking-rejoining enzymes"/>
    <property type="match status" value="1"/>
</dbReference>
<dbReference type="EMBL" id="FNCI01000001">
    <property type="protein sequence ID" value="SDF71853.1"/>
    <property type="molecule type" value="Genomic_DNA"/>
</dbReference>
<sequence>MKDMPKRWQYKHGAYYYLPRLHEREMFDGKTWYRLGKTYSEALRAFAEIQDLQLTEKLASLIDRYETEVLPTRGISTQNGYKVALRRLRKGLGHNPAGSISPKLMYRYMDALTKKKGMQVANTDLKVINQVMNAAVRWGVIERNPLKGTVKYFGKRDGLAKARDRYVEDWELAAWQTVATRQQRAFAAIVMLTGIRKSDCLRIMEAHVSETTLMVDVTKNKRPVVFEMTDALQAAIEEARACKPTRSLYLLPNSKGECYVNERGESKPWDKSWRRSMTRAIELSDLEEGFTRHDLRAKVGSDAEDERRAQELLDHTSPSTTRQHYRRKKRAIRPVK</sequence>
<keyword evidence="2" id="KW-0229">DNA integration</keyword>
<evidence type="ECO:0000256" key="4">
    <source>
        <dbReference type="ARBA" id="ARBA00023172"/>
    </source>
</evidence>
<evidence type="ECO:0000313" key="8">
    <source>
        <dbReference type="EMBL" id="SDF71853.1"/>
    </source>
</evidence>
<evidence type="ECO:0000256" key="5">
    <source>
        <dbReference type="PROSITE-ProRule" id="PRU01248"/>
    </source>
</evidence>
<dbReference type="GO" id="GO:0003677">
    <property type="term" value="F:DNA binding"/>
    <property type="evidence" value="ECO:0007669"/>
    <property type="project" value="UniProtKB-UniRule"/>
</dbReference>
<keyword evidence="4" id="KW-0233">DNA recombination</keyword>